<dbReference type="EMBL" id="LXQA010018058">
    <property type="protein sequence ID" value="MCH90315.1"/>
    <property type="molecule type" value="Genomic_DNA"/>
</dbReference>
<evidence type="ECO:0000256" key="2">
    <source>
        <dbReference type="ARBA" id="ARBA00022840"/>
    </source>
</evidence>
<feature type="non-terminal residue" evidence="3">
    <location>
        <position position="1"/>
    </location>
</feature>
<dbReference type="GO" id="GO:0140662">
    <property type="term" value="F:ATP-dependent protein folding chaperone"/>
    <property type="evidence" value="ECO:0007669"/>
    <property type="project" value="InterPro"/>
</dbReference>
<accession>A0A392MTF7</accession>
<keyword evidence="2" id="KW-0067">ATP-binding</keyword>
<dbReference type="Pfam" id="PF00012">
    <property type="entry name" value="HSP70"/>
    <property type="match status" value="1"/>
</dbReference>
<keyword evidence="4" id="KW-1185">Reference proteome</keyword>
<reference evidence="3 4" key="1">
    <citation type="journal article" date="2018" name="Front. Plant Sci.">
        <title>Red Clover (Trifolium pratense) and Zigzag Clover (T. medium) - A Picture of Genomic Similarities and Differences.</title>
        <authorList>
            <person name="Dluhosova J."/>
            <person name="Istvanek J."/>
            <person name="Nedelnik J."/>
            <person name="Repkova J."/>
        </authorList>
    </citation>
    <scope>NUCLEOTIDE SEQUENCE [LARGE SCALE GENOMIC DNA]</scope>
    <source>
        <strain evidence="4">cv. 10/8</strain>
        <tissue evidence="3">Leaf</tissue>
    </source>
</reference>
<comment type="caution">
    <text evidence="3">The sequence shown here is derived from an EMBL/GenBank/DDBJ whole genome shotgun (WGS) entry which is preliminary data.</text>
</comment>
<dbReference type="InterPro" id="IPR029048">
    <property type="entry name" value="HSP70_C_sf"/>
</dbReference>
<organism evidence="3 4">
    <name type="scientific">Trifolium medium</name>
    <dbReference type="NCBI Taxonomy" id="97028"/>
    <lineage>
        <taxon>Eukaryota</taxon>
        <taxon>Viridiplantae</taxon>
        <taxon>Streptophyta</taxon>
        <taxon>Embryophyta</taxon>
        <taxon>Tracheophyta</taxon>
        <taxon>Spermatophyta</taxon>
        <taxon>Magnoliopsida</taxon>
        <taxon>eudicotyledons</taxon>
        <taxon>Gunneridae</taxon>
        <taxon>Pentapetalae</taxon>
        <taxon>rosids</taxon>
        <taxon>fabids</taxon>
        <taxon>Fabales</taxon>
        <taxon>Fabaceae</taxon>
        <taxon>Papilionoideae</taxon>
        <taxon>50 kb inversion clade</taxon>
        <taxon>NPAAA clade</taxon>
        <taxon>Hologalegina</taxon>
        <taxon>IRL clade</taxon>
        <taxon>Trifolieae</taxon>
        <taxon>Trifolium</taxon>
    </lineage>
</organism>
<dbReference type="SUPFAM" id="SSF100934">
    <property type="entry name" value="Heat shock protein 70kD (HSP70), C-terminal subdomain"/>
    <property type="match status" value="1"/>
</dbReference>
<dbReference type="AlphaFoldDB" id="A0A392MTF7"/>
<dbReference type="GO" id="GO:0005524">
    <property type="term" value="F:ATP binding"/>
    <property type="evidence" value="ECO:0007669"/>
    <property type="project" value="UniProtKB-KW"/>
</dbReference>
<keyword evidence="1" id="KW-0547">Nucleotide-binding</keyword>
<protein>
    <submittedName>
        <fullName evidence="3">Heat-shock protein</fullName>
    </submittedName>
</protein>
<name>A0A392MTF7_9FABA</name>
<gene>
    <name evidence="3" type="ORF">A2U01_0011229</name>
</gene>
<proteinExistence type="predicted"/>
<dbReference type="Gene3D" id="1.20.1270.10">
    <property type="match status" value="1"/>
</dbReference>
<sequence length="106" mass="12264">DKERLSSKEINDMIREAEKYRAEDEKFLRKANVLNALDYCVYKMNNALKKDVNLKLSSQEYENINSAIEKATNLLDSSQQSEIDVLENHLKELESMLQLIIIGKSV</sequence>
<evidence type="ECO:0000313" key="4">
    <source>
        <dbReference type="Proteomes" id="UP000265520"/>
    </source>
</evidence>
<evidence type="ECO:0000313" key="3">
    <source>
        <dbReference type="EMBL" id="MCH90315.1"/>
    </source>
</evidence>
<dbReference type="Proteomes" id="UP000265520">
    <property type="component" value="Unassembled WGS sequence"/>
</dbReference>
<evidence type="ECO:0000256" key="1">
    <source>
        <dbReference type="ARBA" id="ARBA00022741"/>
    </source>
</evidence>
<dbReference type="InterPro" id="IPR013126">
    <property type="entry name" value="Hsp_70_fam"/>
</dbReference>